<dbReference type="InterPro" id="IPR043917">
    <property type="entry name" value="DUF5753"/>
</dbReference>
<dbReference type="CDD" id="cd00093">
    <property type="entry name" value="HTH_XRE"/>
    <property type="match status" value="1"/>
</dbReference>
<dbReference type="Gene3D" id="1.10.260.40">
    <property type="entry name" value="lambda repressor-like DNA-binding domains"/>
    <property type="match status" value="1"/>
</dbReference>
<evidence type="ECO:0000259" key="1">
    <source>
        <dbReference type="PROSITE" id="PS50943"/>
    </source>
</evidence>
<protein>
    <submittedName>
        <fullName evidence="2">Helix-turn-helix domain-containing protein</fullName>
    </submittedName>
</protein>
<keyword evidence="3" id="KW-1185">Reference proteome</keyword>
<accession>A0ABS6Z9G4</accession>
<organism evidence="2 3">
    <name type="scientific">Streptomyces bambusae</name>
    <dbReference type="NCBI Taxonomy" id="1550616"/>
    <lineage>
        <taxon>Bacteria</taxon>
        <taxon>Bacillati</taxon>
        <taxon>Actinomycetota</taxon>
        <taxon>Actinomycetes</taxon>
        <taxon>Kitasatosporales</taxon>
        <taxon>Streptomycetaceae</taxon>
        <taxon>Streptomyces</taxon>
    </lineage>
</organism>
<dbReference type="InterPro" id="IPR010982">
    <property type="entry name" value="Lambda_DNA-bd_dom_sf"/>
</dbReference>
<dbReference type="Pfam" id="PF19054">
    <property type="entry name" value="DUF5753"/>
    <property type="match status" value="1"/>
</dbReference>
<evidence type="ECO:0000313" key="2">
    <source>
        <dbReference type="EMBL" id="MBW5483843.1"/>
    </source>
</evidence>
<comment type="caution">
    <text evidence="2">The sequence shown here is derived from an EMBL/GenBank/DDBJ whole genome shotgun (WGS) entry which is preliminary data.</text>
</comment>
<dbReference type="Proteomes" id="UP000812013">
    <property type="component" value="Unassembled WGS sequence"/>
</dbReference>
<reference evidence="2 3" key="1">
    <citation type="submission" date="2019-12" db="EMBL/GenBank/DDBJ databases">
        <title>Genome sequence of Streptomyces bambusae.</title>
        <authorList>
            <person name="Bansal K."/>
            <person name="Choksket S."/>
            <person name="Korpole S."/>
            <person name="Patil P.B."/>
        </authorList>
    </citation>
    <scope>NUCLEOTIDE SEQUENCE [LARGE SCALE GENOMIC DNA]</scope>
    <source>
        <strain evidence="2 3">SK60</strain>
    </source>
</reference>
<feature type="domain" description="HTH cro/C1-type" evidence="1">
    <location>
        <begin position="18"/>
        <end position="71"/>
    </location>
</feature>
<dbReference type="Pfam" id="PF01381">
    <property type="entry name" value="HTH_3"/>
    <property type="match status" value="1"/>
</dbReference>
<dbReference type="PROSITE" id="PS50943">
    <property type="entry name" value="HTH_CROC1"/>
    <property type="match status" value="1"/>
</dbReference>
<gene>
    <name evidence="2" type="ORF">GPJ59_18635</name>
</gene>
<evidence type="ECO:0000313" key="3">
    <source>
        <dbReference type="Proteomes" id="UP000812013"/>
    </source>
</evidence>
<proteinExistence type="predicted"/>
<dbReference type="SMART" id="SM00530">
    <property type="entry name" value="HTH_XRE"/>
    <property type="match status" value="1"/>
</dbReference>
<dbReference type="InterPro" id="IPR001387">
    <property type="entry name" value="Cro/C1-type_HTH"/>
</dbReference>
<dbReference type="EMBL" id="WTFF01000126">
    <property type="protein sequence ID" value="MBW5483843.1"/>
    <property type="molecule type" value="Genomic_DNA"/>
</dbReference>
<sequence>MVSEDSDSAHLREFGQIVKGSRKRMHLTQEQLAVEMGYSVEYVGSVEQGRRHPSAKFVAEAEHALDAYGVIRVAAKRLNRERGLASWFHRWAELEERAVALNTYECRLVPGLLQPESYARAIIENTPPPTTSDGVEAMVTARLERQKLLQRVPLIAFNFIIEQSVIERRIGGPKVTREVIDRLLECAKLPNVDIQIMPTVQPKHAGTDGPFQLLETEEHEWLGYTEGPKMGQVISSPKDLSTLHQQYAKLRFQALNPADSVGLLERMRGSL</sequence>
<dbReference type="SUPFAM" id="SSF47413">
    <property type="entry name" value="lambda repressor-like DNA-binding domains"/>
    <property type="match status" value="1"/>
</dbReference>
<name>A0ABS6Z9G4_9ACTN</name>
<dbReference type="RefSeq" id="WP_219668325.1">
    <property type="nucleotide sequence ID" value="NZ_WTFF01000126.1"/>
</dbReference>